<evidence type="ECO:0000256" key="3">
    <source>
        <dbReference type="ARBA" id="ARBA00022741"/>
    </source>
</evidence>
<feature type="domain" description="Aminoacyl-transfer RNA synthetases class-II family profile" evidence="10">
    <location>
        <begin position="65"/>
        <end position="331"/>
    </location>
</feature>
<dbReference type="AlphaFoldDB" id="A0A8W7K9C4"/>
<dbReference type="InterPro" id="IPR033730">
    <property type="entry name" value="ProRS_core_prok"/>
</dbReference>
<evidence type="ECO:0000256" key="4">
    <source>
        <dbReference type="ARBA" id="ARBA00022840"/>
    </source>
</evidence>
<evidence type="ECO:0000313" key="11">
    <source>
        <dbReference type="EnsemblMetazoa" id="AALB016664-PA"/>
    </source>
</evidence>
<accession>A0A8W7K9C4</accession>
<dbReference type="PRINTS" id="PR01046">
    <property type="entry name" value="TRNASYNTHPRO"/>
</dbReference>
<keyword evidence="12" id="KW-1185">Reference proteome</keyword>
<dbReference type="InterPro" id="IPR002316">
    <property type="entry name" value="Pro-tRNA-ligase_IIa"/>
</dbReference>
<sequence>MMNRVSKVFQPALIVPKNATIKHREATSKSQRLMLEQGLMRQAGNGTIHLLPVLQRAVQKAIDLIDRHMQSVDAQRITLPVLTPAELWRQSGRLSESNPQTELLQTKDRHGKVQILGPTHEESITALMAAIAPVSYRQFPLRLYQISTKFRDEMKPRFGLMRAKEFLMKDLYTFDVDPHRCRQTYDAVNAAYDRLFSEIGVPYVKVAGDSGTMGGSLSHEYHFPSEVGEDELLQCEQCGVRTNSEHLSKICAQCERCGTNANSSSFERQRGIEVGHAFILEDRYTKPLGATCLQPNGKPAALQMGCYGIGVTRLIAASLEVLSSEKELRWPLAIAPYRVCIVTPKAGSKEEPLVSSWVERLYNQLHTTVLGCQGDVIVDDRNQLTIGKRVLDARRMGYPLIVVVGAKAANPPGSELFELHNLLAGTEHQLSYTDLVAAVGEALSTRHRPQTASDRKVQWEN</sequence>
<dbReference type="Proteomes" id="UP000069272">
    <property type="component" value="Chromosome 2R"/>
</dbReference>
<dbReference type="PROSITE" id="PS50862">
    <property type="entry name" value="AA_TRNA_LIGASE_II"/>
    <property type="match status" value="1"/>
</dbReference>
<evidence type="ECO:0000256" key="8">
    <source>
        <dbReference type="ARBA" id="ARBA00047671"/>
    </source>
</evidence>
<organism evidence="11 12">
    <name type="scientific">Anopheles albimanus</name>
    <name type="common">New world malaria mosquito</name>
    <dbReference type="NCBI Taxonomy" id="7167"/>
    <lineage>
        <taxon>Eukaryota</taxon>
        <taxon>Metazoa</taxon>
        <taxon>Ecdysozoa</taxon>
        <taxon>Arthropoda</taxon>
        <taxon>Hexapoda</taxon>
        <taxon>Insecta</taxon>
        <taxon>Pterygota</taxon>
        <taxon>Neoptera</taxon>
        <taxon>Endopterygota</taxon>
        <taxon>Diptera</taxon>
        <taxon>Nematocera</taxon>
        <taxon>Culicoidea</taxon>
        <taxon>Culicidae</taxon>
        <taxon>Anophelinae</taxon>
        <taxon>Anopheles</taxon>
    </lineage>
</organism>
<dbReference type="Gene3D" id="3.30.930.10">
    <property type="entry name" value="Bira Bifunctional Protein, Domain 2"/>
    <property type="match status" value="1"/>
</dbReference>
<proteinExistence type="predicted"/>
<dbReference type="Pfam" id="PF00587">
    <property type="entry name" value="tRNA-synt_2b"/>
    <property type="match status" value="1"/>
</dbReference>
<dbReference type="PANTHER" id="PTHR42753:SF10">
    <property type="entry name" value="PROLINE--TRNA LIGASE, MITOCHONDRIAL-RELATED"/>
    <property type="match status" value="1"/>
</dbReference>
<dbReference type="GeneID" id="118461040"/>
<dbReference type="InterPro" id="IPR006195">
    <property type="entry name" value="aa-tRNA-synth_II"/>
</dbReference>
<evidence type="ECO:0000256" key="9">
    <source>
        <dbReference type="ARBA" id="ARBA00071545"/>
    </source>
</evidence>
<dbReference type="EnsemblMetazoa" id="AALB016664-RA">
    <property type="protein sequence ID" value="AALB016664-PA"/>
    <property type="gene ID" value="AALB016664"/>
</dbReference>
<keyword evidence="3" id="KW-0547">Nucleotide-binding</keyword>
<dbReference type="RefSeq" id="XP_035781821.1">
    <property type="nucleotide sequence ID" value="XM_035925928.1"/>
</dbReference>
<evidence type="ECO:0000256" key="6">
    <source>
        <dbReference type="ARBA" id="ARBA00023146"/>
    </source>
</evidence>
<reference evidence="11 12" key="1">
    <citation type="journal article" date="2017" name="G3 (Bethesda)">
        <title>The Physical Genome Mapping of Anopheles albimanus Corrected Scaffold Misassemblies and Identified Interarm Rearrangements in Genus Anopheles.</title>
        <authorList>
            <person name="Artemov G.N."/>
            <person name="Peery A.N."/>
            <person name="Jiang X."/>
            <person name="Tu Z."/>
            <person name="Stegniy V.N."/>
            <person name="Sharakhova M.V."/>
            <person name="Sharakhov I.V."/>
        </authorList>
    </citation>
    <scope>NUCLEOTIDE SEQUENCE [LARGE SCALE GENOMIC DNA]</scope>
    <source>
        <strain evidence="11 12">ALBI9_A</strain>
    </source>
</reference>
<name>A0A8W7K9C4_ANOAL</name>
<dbReference type="EC" id="6.1.1.15" evidence="1"/>
<dbReference type="InterPro" id="IPR002314">
    <property type="entry name" value="aa-tRNA-synt_IIb"/>
</dbReference>
<dbReference type="InterPro" id="IPR036621">
    <property type="entry name" value="Anticodon-bd_dom_sf"/>
</dbReference>
<evidence type="ECO:0000259" key="10">
    <source>
        <dbReference type="PROSITE" id="PS50862"/>
    </source>
</evidence>
<dbReference type="CDD" id="cd00779">
    <property type="entry name" value="ProRS_core_prok"/>
    <property type="match status" value="1"/>
</dbReference>
<protein>
    <recommendedName>
        <fullName evidence="9">Probable proline--tRNA ligase, mitochondrial</fullName>
        <ecNumber evidence="1">6.1.1.15</ecNumber>
    </recommendedName>
    <alternativeName>
        <fullName evidence="7">Prolyl-tRNA synthetase</fullName>
    </alternativeName>
</protein>
<keyword evidence="6" id="KW-0030">Aminoacyl-tRNA synthetase</keyword>
<evidence type="ECO:0000313" key="12">
    <source>
        <dbReference type="Proteomes" id="UP000069272"/>
    </source>
</evidence>
<dbReference type="GO" id="GO:0005524">
    <property type="term" value="F:ATP binding"/>
    <property type="evidence" value="ECO:0007669"/>
    <property type="project" value="UniProtKB-KW"/>
</dbReference>
<dbReference type="InterPro" id="IPR045864">
    <property type="entry name" value="aa-tRNA-synth_II/BPL/LPL"/>
</dbReference>
<dbReference type="SUPFAM" id="SSF55681">
    <property type="entry name" value="Class II aaRS and biotin synthetases"/>
    <property type="match status" value="1"/>
</dbReference>
<dbReference type="InterPro" id="IPR050062">
    <property type="entry name" value="Pro-tRNA_synthetase"/>
</dbReference>
<evidence type="ECO:0000256" key="7">
    <source>
        <dbReference type="ARBA" id="ARBA00029731"/>
    </source>
</evidence>
<keyword evidence="4" id="KW-0067">ATP-binding</keyword>
<dbReference type="InterPro" id="IPR004154">
    <property type="entry name" value="Anticodon-bd"/>
</dbReference>
<dbReference type="GO" id="GO:0005739">
    <property type="term" value="C:mitochondrion"/>
    <property type="evidence" value="ECO:0007669"/>
    <property type="project" value="TreeGrafter"/>
</dbReference>
<dbReference type="KEGG" id="aali:118461040"/>
<dbReference type="FunFam" id="3.30.930.10:FF:000042">
    <property type="entry name" value="probable proline--tRNA ligase, mitochondrial"/>
    <property type="match status" value="1"/>
</dbReference>
<keyword evidence="2" id="KW-0436">Ligase</keyword>
<dbReference type="PANTHER" id="PTHR42753">
    <property type="entry name" value="MITOCHONDRIAL RIBOSOME PROTEIN L39/PROLYL-TRNA LIGASE FAMILY MEMBER"/>
    <property type="match status" value="1"/>
</dbReference>
<dbReference type="CTD" id="38331"/>
<comment type="catalytic activity">
    <reaction evidence="8">
        <text>tRNA(Pro) + L-proline + ATP = L-prolyl-tRNA(Pro) + AMP + diphosphate</text>
        <dbReference type="Rhea" id="RHEA:14305"/>
        <dbReference type="Rhea" id="RHEA-COMP:9700"/>
        <dbReference type="Rhea" id="RHEA-COMP:9702"/>
        <dbReference type="ChEBI" id="CHEBI:30616"/>
        <dbReference type="ChEBI" id="CHEBI:33019"/>
        <dbReference type="ChEBI" id="CHEBI:60039"/>
        <dbReference type="ChEBI" id="CHEBI:78442"/>
        <dbReference type="ChEBI" id="CHEBI:78532"/>
        <dbReference type="ChEBI" id="CHEBI:456215"/>
        <dbReference type="EC" id="6.1.1.15"/>
    </reaction>
</comment>
<dbReference type="OrthoDB" id="10267474at2759"/>
<dbReference type="GO" id="GO:0004827">
    <property type="term" value="F:proline-tRNA ligase activity"/>
    <property type="evidence" value="ECO:0007669"/>
    <property type="project" value="UniProtKB-EC"/>
</dbReference>
<evidence type="ECO:0000256" key="1">
    <source>
        <dbReference type="ARBA" id="ARBA00012831"/>
    </source>
</evidence>
<dbReference type="Gene3D" id="3.40.50.800">
    <property type="entry name" value="Anticodon-binding domain"/>
    <property type="match status" value="1"/>
</dbReference>
<dbReference type="Pfam" id="PF03129">
    <property type="entry name" value="HGTP_anticodon"/>
    <property type="match status" value="1"/>
</dbReference>
<evidence type="ECO:0000256" key="2">
    <source>
        <dbReference type="ARBA" id="ARBA00022598"/>
    </source>
</evidence>
<keyword evidence="5" id="KW-0648">Protein biosynthesis</keyword>
<evidence type="ECO:0000256" key="5">
    <source>
        <dbReference type="ARBA" id="ARBA00022917"/>
    </source>
</evidence>
<dbReference type="GO" id="GO:0006433">
    <property type="term" value="P:prolyl-tRNA aminoacylation"/>
    <property type="evidence" value="ECO:0007669"/>
    <property type="project" value="InterPro"/>
</dbReference>
<reference evidence="11" key="2">
    <citation type="submission" date="2022-08" db="UniProtKB">
        <authorList>
            <consortium name="EnsemblMetazoa"/>
        </authorList>
    </citation>
    <scope>IDENTIFICATION</scope>
    <source>
        <strain evidence="11">STECLA/ALBI9_A</strain>
    </source>
</reference>
<dbReference type="SUPFAM" id="SSF52954">
    <property type="entry name" value="Class II aaRS ABD-related"/>
    <property type="match status" value="1"/>
</dbReference>